<keyword evidence="2" id="KW-0812">Transmembrane</keyword>
<sequence length="369" mass="39151">MTRLAEYELQRGDGGTVLALSGPYLVSTVGAIDDDLRDMEEPLSRVDLSDVSEIDTVGAWLACSLASSHGAEITGASERAQRLLGALTGMDSEQELAAPRLPVWKRVPEAMGEKVFNARTGATGVVSFLGALLISAGTLIRHPRRFRMVALVHQVELVGVSALPIIGLMSFLIGIVIAQQGAVQLAQFGAETLTINLVGRITLRELGVLMTAIMVAGRSGSAFAAQLGTMKLTEEVDAMRTIGISPMEALVIPRILAAVLMMPLLGFYASCLAIIGGAVVGDLMLGIPFWTFLSRIQEVVPTYDVWVGLIKAPVFGLIVGLAGCYNGMQVKGNSEEVGRRTTLSVVAAIFAVIVLDAFFAVFFTELGWG</sequence>
<dbReference type="EMBL" id="JAIGNK010000002">
    <property type="protein sequence ID" value="MBX7458051.1"/>
    <property type="molecule type" value="Genomic_DNA"/>
</dbReference>
<keyword evidence="2" id="KW-0997">Cell inner membrane</keyword>
<dbReference type="PANTHER" id="PTHR30188">
    <property type="entry name" value="ABC TRANSPORTER PERMEASE PROTEIN-RELATED"/>
    <property type="match status" value="1"/>
</dbReference>
<dbReference type="PANTHER" id="PTHR30188:SF3">
    <property type="entry name" value="ABC TRANSPORTER PERMEASE"/>
    <property type="match status" value="1"/>
</dbReference>
<comment type="subcellular location">
    <subcellularLocation>
        <location evidence="2">Cell inner membrane</location>
        <topology evidence="2">Multi-pass membrane protein</topology>
    </subcellularLocation>
</comment>
<keyword evidence="5" id="KW-1185">Reference proteome</keyword>
<reference evidence="4 5" key="1">
    <citation type="submission" date="2021-08" db="EMBL/GenBank/DDBJ databases">
        <title>Comparative Genomics Analysis of the Genus Qipengyuania Reveals Extensive Genetic Diversity and Metabolic Versatility, Including the Description of Fifteen Novel Species.</title>
        <authorList>
            <person name="Liu Y."/>
        </authorList>
    </citation>
    <scope>NUCLEOTIDE SEQUENCE [LARGE SCALE GENOMIC DNA]</scope>
    <source>
        <strain evidence="4 5">1NDH17</strain>
    </source>
</reference>
<dbReference type="Proteomes" id="UP000783253">
    <property type="component" value="Unassembled WGS sequence"/>
</dbReference>
<comment type="function">
    <text evidence="1">Could be part of an ABC transporter complex.</text>
</comment>
<feature type="transmembrane region" description="Helical" evidence="2">
    <location>
        <begin position="255"/>
        <end position="285"/>
    </location>
</feature>
<protein>
    <submittedName>
        <fullName evidence="4">ABC transporter permease</fullName>
    </submittedName>
</protein>
<keyword evidence="2" id="KW-0472">Membrane</keyword>
<dbReference type="Pfam" id="PF02405">
    <property type="entry name" value="MlaE"/>
    <property type="match status" value="1"/>
</dbReference>
<feature type="transmembrane region" description="Helical" evidence="2">
    <location>
        <begin position="160"/>
        <end position="178"/>
    </location>
</feature>
<evidence type="ECO:0000313" key="4">
    <source>
        <dbReference type="EMBL" id="MBX7458051.1"/>
    </source>
</evidence>
<dbReference type="InterPro" id="IPR030802">
    <property type="entry name" value="Permease_MalE"/>
</dbReference>
<feature type="domain" description="STAS" evidence="3">
    <location>
        <begin position="5"/>
        <end position="59"/>
    </location>
</feature>
<name>A0ABS7J0R1_9SPHN</name>
<organism evidence="4 5">
    <name type="scientific">Qipengyuania polymorpha</name>
    <dbReference type="NCBI Taxonomy" id="2867234"/>
    <lineage>
        <taxon>Bacteria</taxon>
        <taxon>Pseudomonadati</taxon>
        <taxon>Pseudomonadota</taxon>
        <taxon>Alphaproteobacteria</taxon>
        <taxon>Sphingomonadales</taxon>
        <taxon>Erythrobacteraceae</taxon>
        <taxon>Qipengyuania</taxon>
    </lineage>
</organism>
<keyword evidence="2" id="KW-1003">Cell membrane</keyword>
<dbReference type="RefSeq" id="WP_221573448.1">
    <property type="nucleotide sequence ID" value="NZ_JAIGNK010000002.1"/>
</dbReference>
<accession>A0ABS7J0R1</accession>
<dbReference type="PROSITE" id="PS50801">
    <property type="entry name" value="STAS"/>
    <property type="match status" value="1"/>
</dbReference>
<feature type="transmembrane region" description="Helical" evidence="2">
    <location>
        <begin position="305"/>
        <end position="325"/>
    </location>
</feature>
<evidence type="ECO:0000256" key="2">
    <source>
        <dbReference type="RuleBase" id="RU362044"/>
    </source>
</evidence>
<proteinExistence type="inferred from homology"/>
<dbReference type="NCBIfam" id="TIGR00056">
    <property type="entry name" value="MlaE family lipid ABC transporter permease subunit"/>
    <property type="match status" value="1"/>
</dbReference>
<feature type="transmembrane region" description="Helical" evidence="2">
    <location>
        <begin position="121"/>
        <end position="140"/>
    </location>
</feature>
<gene>
    <name evidence="4" type="ORF">K3152_07305</name>
</gene>
<comment type="caution">
    <text evidence="4">The sequence shown here is derived from an EMBL/GenBank/DDBJ whole genome shotgun (WGS) entry which is preliminary data.</text>
</comment>
<evidence type="ECO:0000259" key="3">
    <source>
        <dbReference type="PROSITE" id="PS50801"/>
    </source>
</evidence>
<evidence type="ECO:0000313" key="5">
    <source>
        <dbReference type="Proteomes" id="UP000783253"/>
    </source>
</evidence>
<feature type="transmembrane region" description="Helical" evidence="2">
    <location>
        <begin position="345"/>
        <end position="363"/>
    </location>
</feature>
<dbReference type="InterPro" id="IPR002645">
    <property type="entry name" value="STAS_dom"/>
</dbReference>
<evidence type="ECO:0000256" key="1">
    <source>
        <dbReference type="ARBA" id="ARBA00003787"/>
    </source>
</evidence>
<dbReference type="InterPro" id="IPR003453">
    <property type="entry name" value="ABC_MlaE_roteobac"/>
</dbReference>
<keyword evidence="2" id="KW-1133">Transmembrane helix</keyword>
<comment type="similarity">
    <text evidence="2">Belongs to the MlaE permease family.</text>
</comment>